<evidence type="ECO:0000313" key="6">
    <source>
        <dbReference type="Proteomes" id="UP001595685"/>
    </source>
</evidence>
<evidence type="ECO:0000313" key="5">
    <source>
        <dbReference type="EMBL" id="MFC3687896.1"/>
    </source>
</evidence>
<dbReference type="PANTHER" id="PTHR43132:SF2">
    <property type="entry name" value="ARSENICAL RESISTANCE OPERON REPRESSOR ARSR-RELATED"/>
    <property type="match status" value="1"/>
</dbReference>
<comment type="caution">
    <text evidence="5">The sequence shown here is derived from an EMBL/GenBank/DDBJ whole genome shotgun (WGS) entry which is preliminary data.</text>
</comment>
<dbReference type="SMART" id="SM00418">
    <property type="entry name" value="HTH_ARSR"/>
    <property type="match status" value="1"/>
</dbReference>
<keyword evidence="3" id="KW-0804">Transcription</keyword>
<dbReference type="InterPro" id="IPR051011">
    <property type="entry name" value="Metal_resp_trans_reg"/>
</dbReference>
<dbReference type="NCBIfam" id="NF033788">
    <property type="entry name" value="HTH_metalloreg"/>
    <property type="match status" value="1"/>
</dbReference>
<protein>
    <submittedName>
        <fullName evidence="5">ArsR/SmtB family transcription factor</fullName>
    </submittedName>
</protein>
<dbReference type="RefSeq" id="WP_340290273.1">
    <property type="nucleotide sequence ID" value="NZ_JBBEOI010000016.1"/>
</dbReference>
<dbReference type="InterPro" id="IPR036388">
    <property type="entry name" value="WH-like_DNA-bd_sf"/>
</dbReference>
<feature type="domain" description="HTH arsR-type" evidence="4">
    <location>
        <begin position="9"/>
        <end position="101"/>
    </location>
</feature>
<evidence type="ECO:0000256" key="2">
    <source>
        <dbReference type="ARBA" id="ARBA00023125"/>
    </source>
</evidence>
<dbReference type="Pfam" id="PF01022">
    <property type="entry name" value="HTH_5"/>
    <property type="match status" value="1"/>
</dbReference>
<dbReference type="PANTHER" id="PTHR43132">
    <property type="entry name" value="ARSENICAL RESISTANCE OPERON REPRESSOR ARSR-RELATED"/>
    <property type="match status" value="1"/>
</dbReference>
<sequence>MADGTARLLEEHEAVSELFRTLGSPVRVAVVTLLSEGEMCVHELVDALALPQPLVSQHLRVLREAHLVTRTRRGREVAYVLGDHHVAHIVADARTHAVEQAPAVLDDDPHEPPA</sequence>
<dbReference type="PRINTS" id="PR00778">
    <property type="entry name" value="HTHARSR"/>
</dbReference>
<evidence type="ECO:0000259" key="4">
    <source>
        <dbReference type="PROSITE" id="PS50987"/>
    </source>
</evidence>
<dbReference type="Gene3D" id="1.10.10.10">
    <property type="entry name" value="Winged helix-like DNA-binding domain superfamily/Winged helix DNA-binding domain"/>
    <property type="match status" value="1"/>
</dbReference>
<dbReference type="InterPro" id="IPR001845">
    <property type="entry name" value="HTH_ArsR_DNA-bd_dom"/>
</dbReference>
<dbReference type="Proteomes" id="UP001595685">
    <property type="component" value="Unassembled WGS sequence"/>
</dbReference>
<dbReference type="PROSITE" id="PS50987">
    <property type="entry name" value="HTH_ARSR_2"/>
    <property type="match status" value="1"/>
</dbReference>
<dbReference type="InterPro" id="IPR011991">
    <property type="entry name" value="ArsR-like_HTH"/>
</dbReference>
<organism evidence="5 6">
    <name type="scientific">Aquipuribacter hungaricus</name>
    <dbReference type="NCBI Taxonomy" id="545624"/>
    <lineage>
        <taxon>Bacteria</taxon>
        <taxon>Bacillati</taxon>
        <taxon>Actinomycetota</taxon>
        <taxon>Actinomycetes</taxon>
        <taxon>Micrococcales</taxon>
        <taxon>Intrasporangiaceae</taxon>
        <taxon>Aquipuribacter</taxon>
    </lineage>
</organism>
<dbReference type="SUPFAM" id="SSF46785">
    <property type="entry name" value="Winged helix' DNA-binding domain"/>
    <property type="match status" value="1"/>
</dbReference>
<dbReference type="CDD" id="cd00090">
    <property type="entry name" value="HTH_ARSR"/>
    <property type="match status" value="1"/>
</dbReference>
<keyword evidence="2" id="KW-0238">DNA-binding</keyword>
<dbReference type="InterPro" id="IPR036390">
    <property type="entry name" value="WH_DNA-bd_sf"/>
</dbReference>
<gene>
    <name evidence="5" type="ORF">ACFOLH_06020</name>
</gene>
<reference evidence="6" key="1">
    <citation type="journal article" date="2019" name="Int. J. Syst. Evol. Microbiol.">
        <title>The Global Catalogue of Microorganisms (GCM) 10K type strain sequencing project: providing services to taxonomists for standard genome sequencing and annotation.</title>
        <authorList>
            <consortium name="The Broad Institute Genomics Platform"/>
            <consortium name="The Broad Institute Genome Sequencing Center for Infectious Disease"/>
            <person name="Wu L."/>
            <person name="Ma J."/>
        </authorList>
    </citation>
    <scope>NUCLEOTIDE SEQUENCE [LARGE SCALE GENOMIC DNA]</scope>
    <source>
        <strain evidence="6">NCAIM B.02333</strain>
    </source>
</reference>
<evidence type="ECO:0000256" key="1">
    <source>
        <dbReference type="ARBA" id="ARBA00023015"/>
    </source>
</evidence>
<evidence type="ECO:0000256" key="3">
    <source>
        <dbReference type="ARBA" id="ARBA00023163"/>
    </source>
</evidence>
<keyword evidence="6" id="KW-1185">Reference proteome</keyword>
<name>A0ABV7WDJ9_9MICO</name>
<proteinExistence type="predicted"/>
<dbReference type="EMBL" id="JBHRWW010000003">
    <property type="protein sequence ID" value="MFC3687896.1"/>
    <property type="molecule type" value="Genomic_DNA"/>
</dbReference>
<keyword evidence="1" id="KW-0805">Transcription regulation</keyword>
<accession>A0ABV7WDJ9</accession>